<evidence type="ECO:0000313" key="2">
    <source>
        <dbReference type="EMBL" id="BCK57068.1"/>
    </source>
</evidence>
<dbReference type="EMBL" id="AP023396">
    <property type="protein sequence ID" value="BCK57068.1"/>
    <property type="molecule type" value="Genomic_DNA"/>
</dbReference>
<proteinExistence type="predicted"/>
<name>A0A7G1KPC1_9NOCA</name>
<protein>
    <submittedName>
        <fullName evidence="2">Uncharacterized protein</fullName>
    </submittedName>
</protein>
<evidence type="ECO:0000313" key="3">
    <source>
        <dbReference type="Proteomes" id="UP000516173"/>
    </source>
</evidence>
<dbReference type="PROSITE" id="PS51257">
    <property type="entry name" value="PROKAR_LIPOPROTEIN"/>
    <property type="match status" value="1"/>
</dbReference>
<feature type="chain" id="PRO_5038516435" evidence="1">
    <location>
        <begin position="22"/>
        <end position="236"/>
    </location>
</feature>
<dbReference type="AlphaFoldDB" id="A0A7G1KPC1"/>
<dbReference type="KEGG" id="nwl:NWFMUON74_48400"/>
<keyword evidence="1" id="KW-0732">Signal</keyword>
<sequence>MAVLRSLVRVAGAMSASFALACVGPWSATAAPLDPAAAVAGAGRVETAGTSDLLGAYQSAVESLQRLGVQPFLYPSASALCHAGTTAGLVPALAGALPGPWPKTAVPTPGLDVSAVKSGQTMFAFVPYGLDADGADTSGMQVAWLNTSTGRGGFAAMNPLTQVVKAMVPPNVPAEVRPLAEQAVQNFFAAALPAGGVRAVPVNTGSGTVLAAVFGSVRNGERTCYFLPTVGIVPVS</sequence>
<dbReference type="Proteomes" id="UP000516173">
    <property type="component" value="Chromosome"/>
</dbReference>
<accession>A0A7G1KPC1</accession>
<keyword evidence="3" id="KW-1185">Reference proteome</keyword>
<gene>
    <name evidence="2" type="ORF">NWFMUON74_48400</name>
</gene>
<feature type="signal peptide" evidence="1">
    <location>
        <begin position="1"/>
        <end position="21"/>
    </location>
</feature>
<reference evidence="2 3" key="1">
    <citation type="submission" date="2020-08" db="EMBL/GenBank/DDBJ databases">
        <title>Genome Sequencing of Nocardia wallacei strain FMUON74 and assembly.</title>
        <authorList>
            <person name="Toyokawa M."/>
            <person name="Uesaka K."/>
        </authorList>
    </citation>
    <scope>NUCLEOTIDE SEQUENCE [LARGE SCALE GENOMIC DNA]</scope>
    <source>
        <strain evidence="2 3">FMUON74</strain>
    </source>
</reference>
<evidence type="ECO:0000256" key="1">
    <source>
        <dbReference type="SAM" id="SignalP"/>
    </source>
</evidence>
<organism evidence="2 3">
    <name type="scientific">Nocardia wallacei</name>
    <dbReference type="NCBI Taxonomy" id="480035"/>
    <lineage>
        <taxon>Bacteria</taxon>
        <taxon>Bacillati</taxon>
        <taxon>Actinomycetota</taxon>
        <taxon>Actinomycetes</taxon>
        <taxon>Mycobacteriales</taxon>
        <taxon>Nocardiaceae</taxon>
        <taxon>Nocardia</taxon>
    </lineage>
</organism>
<dbReference type="GeneID" id="80349288"/>
<dbReference type="RefSeq" id="WP_187684022.1">
    <property type="nucleotide sequence ID" value="NZ_AP023396.1"/>
</dbReference>